<name>A0A6L2L7D8_TANCI</name>
<dbReference type="EMBL" id="BKCJ010003884">
    <property type="protein sequence ID" value="GEU57741.1"/>
    <property type="molecule type" value="Genomic_DNA"/>
</dbReference>
<comment type="caution">
    <text evidence="1">The sequence shown here is derived from an EMBL/GenBank/DDBJ whole genome shotgun (WGS) entry which is preliminary data.</text>
</comment>
<sequence length="146" mass="15685">MMGPVPSPTVHTHISGPDSLITQVNSKTVENADLKAQIQKNPSSSVVSPVLFVTAPLPADTIGTPSSTIIDQDVPSASTSPITQEIQAPDIHQGAEEQIQGIQNAQFDTLPLIHNLILDPSFEESSLRDVIPSDLNRLNQSFDNLR</sequence>
<reference evidence="1" key="1">
    <citation type="journal article" date="2019" name="Sci. Rep.">
        <title>Draft genome of Tanacetum cinerariifolium, the natural source of mosquito coil.</title>
        <authorList>
            <person name="Yamashiro T."/>
            <person name="Shiraishi A."/>
            <person name="Satake H."/>
            <person name="Nakayama K."/>
        </authorList>
    </citation>
    <scope>NUCLEOTIDE SEQUENCE</scope>
</reference>
<protein>
    <submittedName>
        <fullName evidence="1">Uncharacterized protein</fullName>
    </submittedName>
</protein>
<dbReference type="AlphaFoldDB" id="A0A6L2L7D8"/>
<evidence type="ECO:0000313" key="1">
    <source>
        <dbReference type="EMBL" id="GEU57741.1"/>
    </source>
</evidence>
<organism evidence="1">
    <name type="scientific">Tanacetum cinerariifolium</name>
    <name type="common">Dalmatian daisy</name>
    <name type="synonym">Chrysanthemum cinerariifolium</name>
    <dbReference type="NCBI Taxonomy" id="118510"/>
    <lineage>
        <taxon>Eukaryota</taxon>
        <taxon>Viridiplantae</taxon>
        <taxon>Streptophyta</taxon>
        <taxon>Embryophyta</taxon>
        <taxon>Tracheophyta</taxon>
        <taxon>Spermatophyta</taxon>
        <taxon>Magnoliopsida</taxon>
        <taxon>eudicotyledons</taxon>
        <taxon>Gunneridae</taxon>
        <taxon>Pentapetalae</taxon>
        <taxon>asterids</taxon>
        <taxon>campanulids</taxon>
        <taxon>Asterales</taxon>
        <taxon>Asteraceae</taxon>
        <taxon>Asteroideae</taxon>
        <taxon>Anthemideae</taxon>
        <taxon>Anthemidinae</taxon>
        <taxon>Tanacetum</taxon>
    </lineage>
</organism>
<accession>A0A6L2L7D8</accession>
<gene>
    <name evidence="1" type="ORF">Tci_029719</name>
</gene>
<proteinExistence type="predicted"/>